<keyword evidence="2" id="KW-0472">Membrane</keyword>
<sequence length="281" mass="31970">MRNWWILVIFLFPLGDVVLGGSVWKSSFRQLAWEAKDLLKICSSKNDSGWQCLWDESLTAVDEFANRKKIPLVDGISLVRVTNEHETSATVASSATDSVDASNNQETSPTHNEKQNDVHDLPLSKSAPWTTRILRALDHMFQTHVLQIDLLNSFGGGRNTWAKKKEDNWLWKYHRKLNNQSVVEGRHRRHRQQMIPMMIFGVTVFGMFVIPMGFQFLAALSGKAFLMAKLALLLASINGLKRVAGVHYGFHSVEPHHLHHSQSVLYDRDYAYGPRVLPPVE</sequence>
<feature type="compositionally biased region" description="Basic and acidic residues" evidence="1">
    <location>
        <begin position="111"/>
        <end position="121"/>
    </location>
</feature>
<organism evidence="4 5">
    <name type="scientific">Aedes aegypti</name>
    <name type="common">Yellowfever mosquito</name>
    <name type="synonym">Culex aegypti</name>
    <dbReference type="NCBI Taxonomy" id="7159"/>
    <lineage>
        <taxon>Eukaryota</taxon>
        <taxon>Metazoa</taxon>
        <taxon>Ecdysozoa</taxon>
        <taxon>Arthropoda</taxon>
        <taxon>Hexapoda</taxon>
        <taxon>Insecta</taxon>
        <taxon>Pterygota</taxon>
        <taxon>Neoptera</taxon>
        <taxon>Endopterygota</taxon>
        <taxon>Diptera</taxon>
        <taxon>Nematocera</taxon>
        <taxon>Culicoidea</taxon>
        <taxon>Culicidae</taxon>
        <taxon>Culicinae</taxon>
        <taxon>Aedini</taxon>
        <taxon>Aedes</taxon>
        <taxon>Stegomyia</taxon>
    </lineage>
</organism>
<dbReference type="EnsemblMetazoa" id="AAEL027972-RA">
    <property type="protein sequence ID" value="AAEL027972-PA"/>
    <property type="gene ID" value="AAEL027972"/>
</dbReference>
<evidence type="ECO:0000256" key="1">
    <source>
        <dbReference type="SAM" id="MobiDB-lite"/>
    </source>
</evidence>
<evidence type="ECO:0000256" key="3">
    <source>
        <dbReference type="SAM" id="SignalP"/>
    </source>
</evidence>
<reference evidence="4" key="2">
    <citation type="submission" date="2020-05" db="UniProtKB">
        <authorList>
            <consortium name="EnsemblMetazoa"/>
        </authorList>
    </citation>
    <scope>IDENTIFICATION</scope>
    <source>
        <strain evidence="4">LVP_AGWG</strain>
    </source>
</reference>
<evidence type="ECO:0000313" key="5">
    <source>
        <dbReference type="Proteomes" id="UP000008820"/>
    </source>
</evidence>
<name>A0A6I8U8Q7_AEDAE</name>
<dbReference type="GO" id="GO:0016020">
    <property type="term" value="C:membrane"/>
    <property type="evidence" value="ECO:0007669"/>
    <property type="project" value="TreeGrafter"/>
</dbReference>
<protein>
    <submittedName>
        <fullName evidence="4">Uncharacterized protein</fullName>
    </submittedName>
</protein>
<reference evidence="4 5" key="1">
    <citation type="submission" date="2017-06" db="EMBL/GenBank/DDBJ databases">
        <title>Aedes aegypti genome working group (AGWG) sequencing and assembly.</title>
        <authorList>
            <consortium name="Aedes aegypti Genome Working Group (AGWG)"/>
            <person name="Matthews B.J."/>
        </authorList>
    </citation>
    <scope>NUCLEOTIDE SEQUENCE [LARGE SCALE GENOMIC DNA]</scope>
    <source>
        <strain evidence="4 5">LVP_AGWG</strain>
    </source>
</reference>
<feature type="chain" id="PRO_5043400223" evidence="3">
    <location>
        <begin position="21"/>
        <end position="281"/>
    </location>
</feature>
<dbReference type="OrthoDB" id="7683472at2759"/>
<evidence type="ECO:0000313" key="4">
    <source>
        <dbReference type="EnsemblMetazoa" id="AAEL027972-PA"/>
    </source>
</evidence>
<keyword evidence="2" id="KW-0812">Transmembrane</keyword>
<feature type="region of interest" description="Disordered" evidence="1">
    <location>
        <begin position="89"/>
        <end position="121"/>
    </location>
</feature>
<dbReference type="Proteomes" id="UP000008820">
    <property type="component" value="Chromosome 1"/>
</dbReference>
<dbReference type="InParanoid" id="A0A6I8U8Q7"/>
<feature type="compositionally biased region" description="Low complexity" evidence="1">
    <location>
        <begin position="89"/>
        <end position="102"/>
    </location>
</feature>
<dbReference type="InterPro" id="IPR012464">
    <property type="entry name" value="DUF1676"/>
</dbReference>
<gene>
    <name evidence="4" type="primary">110674467</name>
</gene>
<accession>A0A6I8U8Q7</accession>
<proteinExistence type="predicted"/>
<dbReference type="Pfam" id="PF07898">
    <property type="entry name" value="DUF1676"/>
    <property type="match status" value="1"/>
</dbReference>
<dbReference type="PANTHER" id="PTHR21879">
    <property type="entry name" value="FI03362P-RELATED-RELATED"/>
    <property type="match status" value="1"/>
</dbReference>
<dbReference type="PANTHER" id="PTHR21879:SF8">
    <property type="entry name" value="OSIRIS 23"/>
    <property type="match status" value="1"/>
</dbReference>
<feature type="signal peptide" evidence="3">
    <location>
        <begin position="1"/>
        <end position="20"/>
    </location>
</feature>
<keyword evidence="2" id="KW-1133">Transmembrane helix</keyword>
<keyword evidence="3" id="KW-0732">Signal</keyword>
<keyword evidence="5" id="KW-1185">Reference proteome</keyword>
<feature type="transmembrane region" description="Helical" evidence="2">
    <location>
        <begin position="197"/>
        <end position="220"/>
    </location>
</feature>
<evidence type="ECO:0000256" key="2">
    <source>
        <dbReference type="SAM" id="Phobius"/>
    </source>
</evidence>
<dbReference type="AlphaFoldDB" id="A0A6I8U8Q7"/>
<dbReference type="FunCoup" id="A0A6I8U8Q7">
    <property type="interactions" value="8"/>
</dbReference>